<dbReference type="InterPro" id="IPR016848">
    <property type="entry name" value="RNase_P/MRP_Rpp29-subunit"/>
</dbReference>
<dbReference type="EMBL" id="JACMRX010000004">
    <property type="protein sequence ID" value="KAF7990571.1"/>
    <property type="molecule type" value="Genomic_DNA"/>
</dbReference>
<comment type="subunit">
    <text evidence="5">Component of nuclear RNase P and RNase MRP ribonucleoproteins. RNase P consists of a catalytic RNA moiety and 10 different protein chains; POP1, POP4, POP5, POP7, RPP14, RPP21, RPP25, RPP30, RPP38 and RPP40. Within the RNase P complex, POP1, POP7 and RPP25 form the 'finger' subcomplex, POP5, RPP14, RPP40 and homodimeric RPP30 form the 'palm' subcomplex, and RPP21, POP4 and RPP38 form the 'wrist' subcomplex. All subunits of the RNase P complex interact with the catalytic RNA. Several subunits of RNase P are also part of the RNase MRP complex. RNase MRP consists of a catalytic RNA moiety and about 8 protein subunits; POP1, POP7, RPP25, RPP30, RPP38, RPP40 and possibly also POP4 and POP5.</text>
</comment>
<dbReference type="InterPro" id="IPR036980">
    <property type="entry name" value="RNase_P/MRP_Rpp29_sf"/>
</dbReference>
<organism evidence="6 7">
    <name type="scientific">Aphidius gifuensis</name>
    <name type="common">Parasitoid wasp</name>
    <dbReference type="NCBI Taxonomy" id="684658"/>
    <lineage>
        <taxon>Eukaryota</taxon>
        <taxon>Metazoa</taxon>
        <taxon>Ecdysozoa</taxon>
        <taxon>Arthropoda</taxon>
        <taxon>Hexapoda</taxon>
        <taxon>Insecta</taxon>
        <taxon>Pterygota</taxon>
        <taxon>Neoptera</taxon>
        <taxon>Endopterygota</taxon>
        <taxon>Hymenoptera</taxon>
        <taxon>Apocrita</taxon>
        <taxon>Ichneumonoidea</taxon>
        <taxon>Braconidae</taxon>
        <taxon>Aphidiinae</taxon>
        <taxon>Aphidius</taxon>
    </lineage>
</organism>
<comment type="subcellular location">
    <subcellularLocation>
        <location evidence="2">Nucleus</location>
    </subcellularLocation>
</comment>
<reference evidence="6 7" key="1">
    <citation type="submission" date="2020-08" db="EMBL/GenBank/DDBJ databases">
        <title>Aphidius gifuensis genome sequencing and assembly.</title>
        <authorList>
            <person name="Du Z."/>
        </authorList>
    </citation>
    <scope>NUCLEOTIDE SEQUENCE [LARGE SCALE GENOMIC DNA]</scope>
    <source>
        <strain evidence="6">YNYX2018</strain>
        <tissue evidence="6">Adults</tissue>
    </source>
</reference>
<comment type="caution">
    <text evidence="6">The sequence shown here is derived from an EMBL/GenBank/DDBJ whole genome shotgun (WGS) entry which is preliminary data.</text>
</comment>
<keyword evidence="7" id="KW-1185">Reference proteome</keyword>
<dbReference type="GO" id="GO:0005634">
    <property type="term" value="C:nucleus"/>
    <property type="evidence" value="ECO:0007669"/>
    <property type="project" value="UniProtKB-SubCell"/>
</dbReference>
<dbReference type="GO" id="GO:0033204">
    <property type="term" value="F:ribonuclease P RNA binding"/>
    <property type="evidence" value="ECO:0007669"/>
    <property type="project" value="InterPro"/>
</dbReference>
<gene>
    <name evidence="6" type="ORF">HCN44_000376</name>
</gene>
<dbReference type="SMART" id="SM00538">
    <property type="entry name" value="POP4"/>
    <property type="match status" value="1"/>
</dbReference>
<dbReference type="GO" id="GO:0030677">
    <property type="term" value="C:ribonuclease P complex"/>
    <property type="evidence" value="ECO:0007669"/>
    <property type="project" value="InterPro"/>
</dbReference>
<sequence>MTDVITDELREPLFNDIFTQINSLNTGDNVVLGLLKNSLPGSDVNGISEELNKKFILDKIKSNVAIKKPKKRKYLSIKLRKLLELKKTRCKKDLKYEDVLSLNNLWLEYIQQAIGGKSFLALPQSPEHINWETVGQRLMKSDLHGAKIIVIRSKCPSLIGIEGIILQDTRNTFQVIGKDNIIRTLLKQIIVVKIHLIEATLEFFGKELCLRSAERSVRKYKANHLPEL</sequence>
<dbReference type="OrthoDB" id="124041at2759"/>
<dbReference type="AlphaFoldDB" id="A0A834XTL1"/>
<evidence type="ECO:0000313" key="6">
    <source>
        <dbReference type="EMBL" id="KAF7990571.1"/>
    </source>
</evidence>
<evidence type="ECO:0000313" key="7">
    <source>
        <dbReference type="Proteomes" id="UP000639338"/>
    </source>
</evidence>
<accession>A0A834XTL1</accession>
<dbReference type="PANTHER" id="PTHR13348:SF0">
    <property type="entry name" value="RIBONUCLEASE P PROTEIN SUBUNIT P29"/>
    <property type="match status" value="1"/>
</dbReference>
<evidence type="ECO:0000256" key="1">
    <source>
        <dbReference type="ARBA" id="ARBA00002435"/>
    </source>
</evidence>
<dbReference type="InterPro" id="IPR023534">
    <property type="entry name" value="Rof/RNase_P-like"/>
</dbReference>
<dbReference type="Gene3D" id="2.30.30.210">
    <property type="entry name" value="Ribonuclease P/MRP, subunit p29"/>
    <property type="match status" value="1"/>
</dbReference>
<dbReference type="Proteomes" id="UP000639338">
    <property type="component" value="Unassembled WGS sequence"/>
</dbReference>
<evidence type="ECO:0000256" key="2">
    <source>
        <dbReference type="ARBA" id="ARBA00004123"/>
    </source>
</evidence>
<dbReference type="GO" id="GO:0000172">
    <property type="term" value="C:ribonuclease MRP complex"/>
    <property type="evidence" value="ECO:0007669"/>
    <property type="project" value="InterPro"/>
</dbReference>
<comment type="similarity">
    <text evidence="3">Belongs to the eukaryotic/archaeal RNase P protein component 1 family.</text>
</comment>
<dbReference type="GO" id="GO:0001682">
    <property type="term" value="P:tRNA 5'-leader removal"/>
    <property type="evidence" value="ECO:0007669"/>
    <property type="project" value="InterPro"/>
</dbReference>
<dbReference type="Pfam" id="PF01868">
    <property type="entry name" value="RNase_P-MRP_p29"/>
    <property type="match status" value="1"/>
</dbReference>
<protein>
    <recommendedName>
        <fullName evidence="4">Ribonuclease P protein subunit p29</fullName>
    </recommendedName>
</protein>
<evidence type="ECO:0000256" key="4">
    <source>
        <dbReference type="ARBA" id="ARBA00016225"/>
    </source>
</evidence>
<dbReference type="InterPro" id="IPR002730">
    <property type="entry name" value="Rpp29/RNP1"/>
</dbReference>
<proteinExistence type="inferred from homology"/>
<dbReference type="GO" id="GO:0006364">
    <property type="term" value="P:rRNA processing"/>
    <property type="evidence" value="ECO:0007669"/>
    <property type="project" value="TreeGrafter"/>
</dbReference>
<name>A0A834XTL1_APHGI</name>
<dbReference type="SUPFAM" id="SSF101744">
    <property type="entry name" value="Rof/RNase P subunit-like"/>
    <property type="match status" value="1"/>
</dbReference>
<evidence type="ECO:0000256" key="3">
    <source>
        <dbReference type="ARBA" id="ARBA00006181"/>
    </source>
</evidence>
<comment type="function">
    <text evidence="1">Component of ribonuclease P, a ribonucleoprotein complex that generates mature tRNA molecules by cleaving their 5'-ends.</text>
</comment>
<evidence type="ECO:0000256" key="5">
    <source>
        <dbReference type="ARBA" id="ARBA00046486"/>
    </source>
</evidence>
<dbReference type="PANTHER" id="PTHR13348">
    <property type="entry name" value="RIBONUCLEASE P SUBUNIT P29"/>
    <property type="match status" value="1"/>
</dbReference>